<protein>
    <submittedName>
        <fullName evidence="7">1-acyl-sn-glycerol-3-phosphate acyltransferase</fullName>
    </submittedName>
</protein>
<reference evidence="7" key="3">
    <citation type="submission" date="2022-04" db="EMBL/GenBank/DDBJ databases">
        <authorList>
            <person name="Liu G."/>
        </authorList>
    </citation>
    <scope>NUCLEOTIDE SEQUENCE</scope>
    <source>
        <strain evidence="7">RG22</strain>
    </source>
</reference>
<dbReference type="GO" id="GO:0003841">
    <property type="term" value="F:1-acylglycerol-3-phosphate O-acyltransferase activity"/>
    <property type="evidence" value="ECO:0007669"/>
    <property type="project" value="TreeGrafter"/>
</dbReference>
<reference evidence="6" key="2">
    <citation type="journal article" date="2021" name="Int. J. Syst. Evol. Microbiol.">
        <title>Geomonas silvestris sp. nov., Geomonas paludis sp. nov. and Geomonas limicola sp. nov., isolated from terrestrial environments, and emended description of the genus Geomonas.</title>
        <authorList>
            <person name="Itoh H."/>
            <person name="Xu Z."/>
            <person name="Masuda Y."/>
            <person name="Ushijima N."/>
            <person name="Hayakawa C."/>
            <person name="Shiratori Y."/>
            <person name="Senoo K."/>
        </authorList>
    </citation>
    <scope>NUCLEOTIDE SEQUENCE</scope>
    <source>
        <strain evidence="6">Red736</strain>
    </source>
</reference>
<feature type="transmembrane region" description="Helical" evidence="4">
    <location>
        <begin position="108"/>
        <end position="127"/>
    </location>
</feature>
<keyword evidence="4" id="KW-1133">Transmembrane helix</keyword>
<name>A0A6V8MRU0_9BACT</name>
<dbReference type="PANTHER" id="PTHR10434:SF11">
    <property type="entry name" value="1-ACYL-SN-GLYCEROL-3-PHOSPHATE ACYLTRANSFERASE"/>
    <property type="match status" value="1"/>
</dbReference>
<comment type="pathway">
    <text evidence="1">Lipid metabolism.</text>
</comment>
<dbReference type="EMBL" id="BLXY01000001">
    <property type="protein sequence ID" value="GFO62363.1"/>
    <property type="molecule type" value="Genomic_DNA"/>
</dbReference>
<evidence type="ECO:0000313" key="7">
    <source>
        <dbReference type="EMBL" id="UPU36045.1"/>
    </source>
</evidence>
<evidence type="ECO:0000256" key="1">
    <source>
        <dbReference type="ARBA" id="ARBA00005189"/>
    </source>
</evidence>
<keyword evidence="2" id="KW-0808">Transferase</keyword>
<evidence type="ECO:0000313" key="9">
    <source>
        <dbReference type="Proteomes" id="UP000831485"/>
    </source>
</evidence>
<accession>A0A6V8MRU0</accession>
<dbReference type="InterPro" id="IPR002123">
    <property type="entry name" value="Plipid/glycerol_acylTrfase"/>
</dbReference>
<organism evidence="6 8">
    <name type="scientific">Geomonas paludis</name>
    <dbReference type="NCBI Taxonomy" id="2740185"/>
    <lineage>
        <taxon>Bacteria</taxon>
        <taxon>Pseudomonadati</taxon>
        <taxon>Thermodesulfobacteriota</taxon>
        <taxon>Desulfuromonadia</taxon>
        <taxon>Geobacterales</taxon>
        <taxon>Geobacteraceae</taxon>
        <taxon>Geomonas</taxon>
    </lineage>
</organism>
<proteinExistence type="predicted"/>
<evidence type="ECO:0000313" key="6">
    <source>
        <dbReference type="EMBL" id="GFO62363.1"/>
    </source>
</evidence>
<keyword evidence="4" id="KW-0812">Transmembrane</keyword>
<evidence type="ECO:0000259" key="5">
    <source>
        <dbReference type="SMART" id="SM00563"/>
    </source>
</evidence>
<gene>
    <name evidence="6" type="ORF">GMPD_02820</name>
    <name evidence="7" type="ORF">M1B72_21830</name>
</gene>
<dbReference type="EMBL" id="CP096574">
    <property type="protein sequence ID" value="UPU36045.1"/>
    <property type="molecule type" value="Genomic_DNA"/>
</dbReference>
<reference evidence="8" key="1">
    <citation type="submission" date="2020-06" db="EMBL/GenBank/DDBJ databases">
        <title>Draft genomic sequecing of Geomonas sp. Red736.</title>
        <authorList>
            <person name="Itoh H."/>
            <person name="Xu Z.X."/>
            <person name="Ushijima N."/>
            <person name="Masuda Y."/>
            <person name="Shiratori Y."/>
            <person name="Senoo K."/>
        </authorList>
    </citation>
    <scope>NUCLEOTIDE SEQUENCE [LARGE SCALE GENOMIC DNA]</scope>
    <source>
        <strain evidence="8">Red736</strain>
    </source>
</reference>
<dbReference type="SMART" id="SM00563">
    <property type="entry name" value="PlsC"/>
    <property type="match status" value="1"/>
</dbReference>
<keyword evidence="9" id="KW-1185">Reference proteome</keyword>
<keyword evidence="3 7" id="KW-0012">Acyltransferase</keyword>
<evidence type="ECO:0000256" key="3">
    <source>
        <dbReference type="ARBA" id="ARBA00023315"/>
    </source>
</evidence>
<dbReference type="Proteomes" id="UP000831485">
    <property type="component" value="Chromosome"/>
</dbReference>
<dbReference type="Pfam" id="PF01553">
    <property type="entry name" value="Acyltransferase"/>
    <property type="match status" value="1"/>
</dbReference>
<feature type="transmembrane region" description="Helical" evidence="4">
    <location>
        <begin position="21"/>
        <end position="50"/>
    </location>
</feature>
<dbReference type="SUPFAM" id="SSF69593">
    <property type="entry name" value="Glycerol-3-phosphate (1)-acyltransferase"/>
    <property type="match status" value="1"/>
</dbReference>
<evidence type="ECO:0000256" key="2">
    <source>
        <dbReference type="ARBA" id="ARBA00022679"/>
    </source>
</evidence>
<dbReference type="AlphaFoldDB" id="A0A6V8MRU0"/>
<evidence type="ECO:0000313" key="8">
    <source>
        <dbReference type="Proteomes" id="UP000568888"/>
    </source>
</evidence>
<sequence length="270" mass="30536">MTPQEAPRHREKSGRFWLLRALFLNLTFYPLMVLWTAAGIAASPLCLVLWKLVTGWDFGRITRHLISIHGLGMVVITSPFVRFSSEGTEGIGRPCILVVNHLSFFDSYYMSTLPFHDIVFAVGAWPFKMYWYTLFMRLAQYLDVESAPWQDVVATCTATFAKKGVVIFYPEGHRSRTGRLQPFYSGAFRLAKETGVPIVPLIITGTDDLLPPGRFALYPSRVRLKALPPVDPASFAGHNGHLRLRREVRERMTRALAEMQGESGAMRISQ</sequence>
<keyword evidence="4" id="KW-0472">Membrane</keyword>
<dbReference type="CDD" id="cd07989">
    <property type="entry name" value="LPLAT_AGPAT-like"/>
    <property type="match status" value="1"/>
</dbReference>
<dbReference type="RefSeq" id="WP_183344314.1">
    <property type="nucleotide sequence ID" value="NZ_BLXY01000001.1"/>
</dbReference>
<evidence type="ECO:0000256" key="4">
    <source>
        <dbReference type="SAM" id="Phobius"/>
    </source>
</evidence>
<feature type="domain" description="Phospholipid/glycerol acyltransferase" evidence="5">
    <location>
        <begin position="95"/>
        <end position="206"/>
    </location>
</feature>
<dbReference type="PANTHER" id="PTHR10434">
    <property type="entry name" value="1-ACYL-SN-GLYCEROL-3-PHOSPHATE ACYLTRANSFERASE"/>
    <property type="match status" value="1"/>
</dbReference>
<dbReference type="Proteomes" id="UP000568888">
    <property type="component" value="Unassembled WGS sequence"/>
</dbReference>
<dbReference type="GO" id="GO:0006654">
    <property type="term" value="P:phosphatidic acid biosynthetic process"/>
    <property type="evidence" value="ECO:0007669"/>
    <property type="project" value="TreeGrafter"/>
</dbReference>